<reference evidence="2 3" key="1">
    <citation type="submission" date="2018-03" db="EMBL/GenBank/DDBJ databases">
        <title>Genomic Encyclopedia of Archaeal and Bacterial Type Strains, Phase II (KMG-II): from individual species to whole genera.</title>
        <authorList>
            <person name="Goeker M."/>
        </authorList>
    </citation>
    <scope>NUCLEOTIDE SEQUENCE [LARGE SCALE GENOMIC DNA]</scope>
    <source>
        <strain evidence="2 3">DSM 100214</strain>
    </source>
</reference>
<dbReference type="AlphaFoldDB" id="A0A2V3PTY7"/>
<sequence length="762" mass="86835">MRYTLPILTILATITSTLSAQQIKISGKIIDAVESTPIGFATVSLLKQDSTFIKGVTSNDDGLFAIPQVAKDTHLLSVSFLGYETQVIELSKSEKDITVSDIALHPASIALNDITVTANSIIHKIDKDVILPTAAQLKSSISGISLLQNLMLPRVIIDQVNNVIKTSDGSEIQLRINGVIVSYSEILALIPQDIIRVEFHDNPGLRYGDVAAVLDFITRRKSSGGSINAELMNNPFVGFGNNSFNAKVNHRKSEFSFNSNEWDRDLDFTRNSRQSFIFPDKEIHRNRVGEAIPFKTRGINNNLNYSLQESGKYFFNAALRQFYRNTPNGFDDEKSTYYTGDSEPVNVYIHSAYRTNAPMLDLYFQRDLKNQQLIIVNVIGKYTYSKTEYKFQESRNDVLYTDINNLTKSDRYALVAEGIYEKTFGTGSKLSTGLKQTQTYTESTYSGSSEAQVNVNQSETYLYAEYQLKKGKFNTSLGVGATRMYYSVQGSKTEKYLFRPTLRMTYTINDAAYIKYNGIVYNRVPSEGDLNNVEQEIDSLQIRRGNPNLRPFMTYQNTLWGGYKKGIFDFNLWMRYRYINANIANDIFFEDGKFINQNNNQRAFHNLIGELRIQVQPIKDHLTFSFTPGIARFINKGNNYLHTYTRWYYNSDMTANYKKWIFNAFLANSFHYFEGETLYLNESWQNVSLGYKTDRFSISAGVINPFTKEWKSGSRVFSALVPMSSQVTSTSISKMPYLKLSYNVNFGRQYKSADKKIDNSDI</sequence>
<accession>A0A2V3PTY7</accession>
<dbReference type="SUPFAM" id="SSF56935">
    <property type="entry name" value="Porins"/>
    <property type="match status" value="1"/>
</dbReference>
<dbReference type="Pfam" id="PF13620">
    <property type="entry name" value="CarboxypepD_reg"/>
    <property type="match status" value="1"/>
</dbReference>
<dbReference type="Gene3D" id="2.60.40.1120">
    <property type="entry name" value="Carboxypeptidase-like, regulatory domain"/>
    <property type="match status" value="1"/>
</dbReference>
<protein>
    <submittedName>
        <fullName evidence="2">Outer membrane beta-barrel protein</fullName>
    </submittedName>
</protein>
<gene>
    <name evidence="2" type="ORF">CLV62_101352</name>
</gene>
<dbReference type="InterPro" id="IPR008969">
    <property type="entry name" value="CarboxyPept-like_regulatory"/>
</dbReference>
<evidence type="ECO:0000313" key="2">
    <source>
        <dbReference type="EMBL" id="PXV69083.1"/>
    </source>
</evidence>
<dbReference type="SUPFAM" id="SSF49464">
    <property type="entry name" value="Carboxypeptidase regulatory domain-like"/>
    <property type="match status" value="1"/>
</dbReference>
<dbReference type="RefSeq" id="WP_110309044.1">
    <property type="nucleotide sequence ID" value="NZ_QICL01000001.1"/>
</dbReference>
<keyword evidence="3" id="KW-1185">Reference proteome</keyword>
<evidence type="ECO:0000259" key="1">
    <source>
        <dbReference type="Pfam" id="PF14905"/>
    </source>
</evidence>
<dbReference type="InterPro" id="IPR041700">
    <property type="entry name" value="OMP_b-brl_3"/>
</dbReference>
<proteinExistence type="predicted"/>
<name>A0A2V3PTY7_9BACT</name>
<dbReference type="Proteomes" id="UP000247973">
    <property type="component" value="Unassembled WGS sequence"/>
</dbReference>
<dbReference type="OrthoDB" id="1098137at2"/>
<dbReference type="Pfam" id="PF14905">
    <property type="entry name" value="OMP_b-brl_3"/>
    <property type="match status" value="1"/>
</dbReference>
<comment type="caution">
    <text evidence="2">The sequence shown here is derived from an EMBL/GenBank/DDBJ whole genome shotgun (WGS) entry which is preliminary data.</text>
</comment>
<evidence type="ECO:0000313" key="3">
    <source>
        <dbReference type="Proteomes" id="UP000247973"/>
    </source>
</evidence>
<dbReference type="EMBL" id="QICL01000001">
    <property type="protein sequence ID" value="PXV69083.1"/>
    <property type="molecule type" value="Genomic_DNA"/>
</dbReference>
<feature type="domain" description="Outer membrane protein beta-barrel" evidence="1">
    <location>
        <begin position="384"/>
        <end position="713"/>
    </location>
</feature>
<organism evidence="2 3">
    <name type="scientific">Dysgonomonas alginatilytica</name>
    <dbReference type="NCBI Taxonomy" id="1605892"/>
    <lineage>
        <taxon>Bacteria</taxon>
        <taxon>Pseudomonadati</taxon>
        <taxon>Bacteroidota</taxon>
        <taxon>Bacteroidia</taxon>
        <taxon>Bacteroidales</taxon>
        <taxon>Dysgonomonadaceae</taxon>
        <taxon>Dysgonomonas</taxon>
    </lineage>
</organism>